<reference evidence="1" key="1">
    <citation type="journal article" date="2013" name="Nat. Commun.">
        <title>Whole-genome sequencing of Oryza brachyantha reveals mechanisms underlying Oryza genome evolution.</title>
        <authorList>
            <person name="Chen J."/>
            <person name="Huang Q."/>
            <person name="Gao D."/>
            <person name="Wang J."/>
            <person name="Lang Y."/>
            <person name="Liu T."/>
            <person name="Li B."/>
            <person name="Bai Z."/>
            <person name="Luis Goicoechea J."/>
            <person name="Liang C."/>
            <person name="Chen C."/>
            <person name="Zhang W."/>
            <person name="Sun S."/>
            <person name="Liao Y."/>
            <person name="Zhang X."/>
            <person name="Yang L."/>
            <person name="Song C."/>
            <person name="Wang M."/>
            <person name="Shi J."/>
            <person name="Liu G."/>
            <person name="Liu J."/>
            <person name="Zhou H."/>
            <person name="Zhou W."/>
            <person name="Yu Q."/>
            <person name="An N."/>
            <person name="Chen Y."/>
            <person name="Cai Q."/>
            <person name="Wang B."/>
            <person name="Liu B."/>
            <person name="Min J."/>
            <person name="Huang Y."/>
            <person name="Wu H."/>
            <person name="Li Z."/>
            <person name="Zhang Y."/>
            <person name="Yin Y."/>
            <person name="Song W."/>
            <person name="Jiang J."/>
            <person name="Jackson S.A."/>
            <person name="Wing R.A."/>
            <person name="Wang J."/>
            <person name="Chen M."/>
        </authorList>
    </citation>
    <scope>NUCLEOTIDE SEQUENCE [LARGE SCALE GENOMIC DNA]</scope>
    <source>
        <strain evidence="1">cv. IRGC 101232</strain>
    </source>
</reference>
<sequence length="80" mass="9098">FVRCYLITINRVKTWVCDRLLLHIPTKIGRINVYNSRVARLAYGSSKSKNKNMYRFFCCRSAICSTGRTREATPAAPAPA</sequence>
<keyword evidence="2" id="KW-1185">Reference proteome</keyword>
<accession>J3MER3</accession>
<dbReference type="AlphaFoldDB" id="J3MER3"/>
<dbReference type="HOGENOM" id="CLU_2597152_0_0_1"/>
<name>J3MER3_ORYBR</name>
<protein>
    <submittedName>
        <fullName evidence="1">Uncharacterized protein</fullName>
    </submittedName>
</protein>
<dbReference type="Gramene" id="OB06G25070.1">
    <property type="protein sequence ID" value="OB06G25070.1"/>
    <property type="gene ID" value="OB06G25070"/>
</dbReference>
<dbReference type="EnsemblPlants" id="OB06G25070.1">
    <property type="protein sequence ID" value="OB06G25070.1"/>
    <property type="gene ID" value="OB06G25070"/>
</dbReference>
<organism evidence="1">
    <name type="scientific">Oryza brachyantha</name>
    <name type="common">malo sina</name>
    <dbReference type="NCBI Taxonomy" id="4533"/>
    <lineage>
        <taxon>Eukaryota</taxon>
        <taxon>Viridiplantae</taxon>
        <taxon>Streptophyta</taxon>
        <taxon>Embryophyta</taxon>
        <taxon>Tracheophyta</taxon>
        <taxon>Spermatophyta</taxon>
        <taxon>Magnoliopsida</taxon>
        <taxon>Liliopsida</taxon>
        <taxon>Poales</taxon>
        <taxon>Poaceae</taxon>
        <taxon>BOP clade</taxon>
        <taxon>Oryzoideae</taxon>
        <taxon>Oryzeae</taxon>
        <taxon>Oryzinae</taxon>
        <taxon>Oryza</taxon>
    </lineage>
</organism>
<evidence type="ECO:0000313" key="2">
    <source>
        <dbReference type="Proteomes" id="UP000006038"/>
    </source>
</evidence>
<dbReference type="Proteomes" id="UP000006038">
    <property type="component" value="Chromosome 6"/>
</dbReference>
<evidence type="ECO:0000313" key="1">
    <source>
        <dbReference type="EnsemblPlants" id="OB06G25070.1"/>
    </source>
</evidence>
<proteinExistence type="predicted"/>
<reference evidence="1" key="2">
    <citation type="submission" date="2013-04" db="UniProtKB">
        <authorList>
            <consortium name="EnsemblPlants"/>
        </authorList>
    </citation>
    <scope>IDENTIFICATION</scope>
</reference>